<keyword evidence="2" id="KW-0472">Membrane</keyword>
<name>A0A366IHC0_9MICO</name>
<sequence>MRDSQFYKMFLVLAVVCASASLATGLMDISESGTGLWQAVSLLLALLSLFCILAVGHLRMRLTFSTLSNRTSRMDSMLVSLAAQGSTLETTLTSLDQKLDTSPDASTSVVMRRIAEVEREIIANDSFDEARSSLLLAEISRRFTDQSEQLFLVRSEAERRSTEYNLIREDIQSLKSQLNEIASEMSSAMEDGSKRSTRLDQRLSRYERALEDVNLRMESLAVSRADLAKLNELVNSSADRLESLVRKANTGIERSTGSAADRIANTENKIGKKISAVGDFLADKIDSGAKRTSLRMNESVDSVAERIDEANRAIGELPLLLDKVRREGVNAQSSAQEAYTRVSDGIERIDRQLISLSEARPAELRHLREVLNSRLDEAMTEIATNSRIVDLQKSIQEDFESLSSRTQNLFNATQSKLNQLRVAAEEMPKEVSDFAALLKQFEVDSTSTPRVGGWAATVPAIRTIVGEIVRNDQVRTVLDVGSGTSTFWSALAFRERGYGKCFALEHDEIYVDRMNSVLEAHGLGQWAEVVHAPLVPWKPSFNYPVSSDHMPDRWYATSSIPDVDFDIVFVDGPPGHAHEFSRLPALEILAPRLRDGSMIVLDDTIRVEEKGILKLWQDIPSDIGRIEVEDSLSKSAVLRFTSDSASVGE</sequence>
<gene>
    <name evidence="3" type="ORF">DFO65_11249</name>
</gene>
<keyword evidence="3" id="KW-0808">Transferase</keyword>
<protein>
    <submittedName>
        <fullName evidence="3">Methyltransferase family protein</fullName>
    </submittedName>
</protein>
<evidence type="ECO:0000313" key="3">
    <source>
        <dbReference type="EMBL" id="RBP69515.1"/>
    </source>
</evidence>
<keyword evidence="2" id="KW-0812">Transmembrane</keyword>
<dbReference type="GO" id="GO:0032259">
    <property type="term" value="P:methylation"/>
    <property type="evidence" value="ECO:0007669"/>
    <property type="project" value="UniProtKB-KW"/>
</dbReference>
<evidence type="ECO:0000256" key="1">
    <source>
        <dbReference type="SAM" id="Coils"/>
    </source>
</evidence>
<dbReference type="SUPFAM" id="SSF53335">
    <property type="entry name" value="S-adenosyl-L-methionine-dependent methyltransferases"/>
    <property type="match status" value="1"/>
</dbReference>
<keyword evidence="3" id="KW-0489">Methyltransferase</keyword>
<feature type="transmembrane region" description="Helical" evidence="2">
    <location>
        <begin position="35"/>
        <end position="55"/>
    </location>
</feature>
<dbReference type="CDD" id="cd02440">
    <property type="entry name" value="AdoMet_MTases"/>
    <property type="match status" value="1"/>
</dbReference>
<dbReference type="EMBL" id="QNSB01000012">
    <property type="protein sequence ID" value="RBP69515.1"/>
    <property type="molecule type" value="Genomic_DNA"/>
</dbReference>
<reference evidence="3 4" key="1">
    <citation type="submission" date="2018-06" db="EMBL/GenBank/DDBJ databases">
        <title>Freshwater and sediment microbial communities from various areas in North America, analyzing microbe dynamics in response to fracking.</title>
        <authorList>
            <person name="Lamendella R."/>
        </authorList>
    </citation>
    <scope>NUCLEOTIDE SEQUENCE [LARGE SCALE GENOMIC DNA]</scope>
    <source>
        <strain evidence="3 4">3b_TX</strain>
    </source>
</reference>
<keyword evidence="4" id="KW-1185">Reference proteome</keyword>
<dbReference type="Pfam" id="PF13578">
    <property type="entry name" value="Methyltransf_24"/>
    <property type="match status" value="1"/>
</dbReference>
<evidence type="ECO:0000313" key="4">
    <source>
        <dbReference type="Proteomes" id="UP000253509"/>
    </source>
</evidence>
<dbReference type="Proteomes" id="UP000253509">
    <property type="component" value="Unassembled WGS sequence"/>
</dbReference>
<evidence type="ECO:0000256" key="2">
    <source>
        <dbReference type="SAM" id="Phobius"/>
    </source>
</evidence>
<accession>A0A366IHC0</accession>
<comment type="caution">
    <text evidence="3">The sequence shown here is derived from an EMBL/GenBank/DDBJ whole genome shotgun (WGS) entry which is preliminary data.</text>
</comment>
<dbReference type="GO" id="GO:0008168">
    <property type="term" value="F:methyltransferase activity"/>
    <property type="evidence" value="ECO:0007669"/>
    <property type="project" value="UniProtKB-KW"/>
</dbReference>
<dbReference type="AlphaFoldDB" id="A0A366IHC0"/>
<keyword evidence="2" id="KW-1133">Transmembrane helix</keyword>
<dbReference type="InterPro" id="IPR029063">
    <property type="entry name" value="SAM-dependent_MTases_sf"/>
</dbReference>
<organism evidence="3 4">
    <name type="scientific">Brevibacterium celere</name>
    <dbReference type="NCBI Taxonomy" id="225845"/>
    <lineage>
        <taxon>Bacteria</taxon>
        <taxon>Bacillati</taxon>
        <taxon>Actinomycetota</taxon>
        <taxon>Actinomycetes</taxon>
        <taxon>Micrococcales</taxon>
        <taxon>Brevibacteriaceae</taxon>
        <taxon>Brevibacterium</taxon>
    </lineage>
</organism>
<feature type="coiled-coil region" evidence="1">
    <location>
        <begin position="164"/>
        <end position="247"/>
    </location>
</feature>
<proteinExistence type="predicted"/>
<keyword evidence="1" id="KW-0175">Coiled coil</keyword>
<dbReference type="Gene3D" id="3.40.50.150">
    <property type="entry name" value="Vaccinia Virus protein VP39"/>
    <property type="match status" value="1"/>
</dbReference>